<evidence type="ECO:0000313" key="2">
    <source>
        <dbReference type="EMBL" id="ADL26729.1"/>
    </source>
</evidence>
<keyword evidence="4" id="KW-1185">Reference proteome</keyword>
<organism evidence="2 3">
    <name type="scientific">Fibrobacter succinogenes (strain ATCC 19169 / S85)</name>
    <dbReference type="NCBI Taxonomy" id="59374"/>
    <lineage>
        <taxon>Bacteria</taxon>
        <taxon>Pseudomonadati</taxon>
        <taxon>Fibrobacterota</taxon>
        <taxon>Fibrobacteria</taxon>
        <taxon>Fibrobacterales</taxon>
        <taxon>Fibrobacteraceae</taxon>
        <taxon>Fibrobacter</taxon>
    </lineage>
</organism>
<dbReference type="HOGENOM" id="CLU_1746912_0_0_0"/>
<dbReference type="KEGG" id="fsc:FSU_2287"/>
<evidence type="ECO:0000313" key="1">
    <source>
        <dbReference type="EMBL" id="ACX75380.1"/>
    </source>
</evidence>
<dbReference type="KEGG" id="fsu:Fisuc_1787"/>
<dbReference type="EMBL" id="CP002158">
    <property type="protein sequence ID" value="ADL26729.1"/>
    <property type="molecule type" value="Genomic_DNA"/>
</dbReference>
<proteinExistence type="predicted"/>
<gene>
    <name evidence="1" type="ordered locus">Fisuc_1787</name>
    <name evidence="2" type="ordered locus">FSU_2287</name>
</gene>
<dbReference type="STRING" id="59374.FSU_2287"/>
<reference evidence="3" key="2">
    <citation type="submission" date="2010-08" db="EMBL/GenBank/DDBJ databases">
        <title>Complete sequence of Fibrobacter succinogenes subsp. succinogenes S85.</title>
        <authorList>
            <person name="Durkin A.S."/>
            <person name="Nelson K.E."/>
            <person name="Morrison M."/>
            <person name="Forsberg C.W."/>
            <person name="Wilson D.B."/>
            <person name="Russell J.B."/>
            <person name="Cann I.K.O."/>
            <person name="Mackie R.I."/>
            <person name="White B.A."/>
        </authorList>
    </citation>
    <scope>NUCLEOTIDE SEQUENCE [LARGE SCALE GENOMIC DNA]</scope>
    <source>
        <strain evidence="3">ATCC 19169 / S85</strain>
    </source>
</reference>
<name>C9RS44_FIBSS</name>
<protein>
    <submittedName>
        <fullName evidence="2">Uncharacterized protein</fullName>
    </submittedName>
</protein>
<dbReference type="Proteomes" id="UP000001497">
    <property type="component" value="Chromosome"/>
</dbReference>
<dbReference type="AlphaFoldDB" id="C9RS44"/>
<reference evidence="1 4" key="1">
    <citation type="submission" date="2009-10" db="EMBL/GenBank/DDBJ databases">
        <title>Complete sequence of Fibrobacter succinogenes subsp. succinogenes S85.</title>
        <authorList>
            <consortium name="US DOE Joint Genome Institute"/>
            <person name="Lucas S."/>
            <person name="Copeland A."/>
            <person name="Lapidus A."/>
            <person name="Glavina del Rio T."/>
            <person name="Tice H."/>
            <person name="Bruce D."/>
            <person name="Goodwin L."/>
            <person name="Pitluck S."/>
            <person name="Chertkov O."/>
            <person name="Detter J.C."/>
            <person name="Han C."/>
            <person name="Tapia R."/>
            <person name="Larimer F."/>
            <person name="Land M."/>
            <person name="Hauser L."/>
            <person name="Kyrpides N."/>
            <person name="Mikhailova N."/>
            <person name="Weimer P.J."/>
            <person name="Stevenson D.M."/>
            <person name="Boyum J."/>
            <person name="Brumm P.I."/>
            <person name="Mead D."/>
        </authorList>
    </citation>
    <scope>NUCLEOTIDE SEQUENCE [LARGE SCALE GENOMIC DNA]</scope>
    <source>
        <strain evidence="4">ATCC 19169 / S85</strain>
        <strain evidence="1">S85</strain>
    </source>
</reference>
<evidence type="ECO:0000313" key="3">
    <source>
        <dbReference type="Proteomes" id="UP000000517"/>
    </source>
</evidence>
<dbReference type="EMBL" id="CP001792">
    <property type="protein sequence ID" value="ACX75380.1"/>
    <property type="molecule type" value="Genomic_DNA"/>
</dbReference>
<dbReference type="RefSeq" id="WP_014546454.1">
    <property type="nucleotide sequence ID" value="NC_013410.1"/>
</dbReference>
<accession>C9RS44</accession>
<dbReference type="Proteomes" id="UP000000517">
    <property type="component" value="Chromosome"/>
</dbReference>
<evidence type="ECO:0000313" key="4">
    <source>
        <dbReference type="Proteomes" id="UP000001497"/>
    </source>
</evidence>
<sequence length="149" mass="17341">MFSVYNFIRMDDEQIEKFIKLYGEGDGNFSLARVLPEYAENDARENENGEGLELRTILSGKVSFDTEDLPPIPIYEKMAKDGLVFKIDWQSEDMIEWGIGHGEVRDGAFHHCIDFEETADYVREWTGEEWDPSKSAFAEEYSKLHYKKP</sequence>
<dbReference type="OrthoDB" id="9863386at2"/>
<reference evidence="2" key="3">
    <citation type="submission" date="2010-08" db="EMBL/GenBank/DDBJ databases">
        <authorList>
            <person name="Durkin A.S."/>
            <person name="Nelson K.E."/>
            <person name="Morrison M."/>
            <person name="Forsberg C.W."/>
            <person name="Wilson D.B."/>
            <person name="Russell J.B."/>
            <person name="Cann I.K.O."/>
            <person name="Mackie R.I."/>
            <person name="White B.A."/>
        </authorList>
    </citation>
    <scope>NUCLEOTIDE SEQUENCE</scope>
    <source>
        <strain evidence="2">S85</strain>
    </source>
</reference>